<organism evidence="1 2">
    <name type="scientific">Solanum verrucosum</name>
    <dbReference type="NCBI Taxonomy" id="315347"/>
    <lineage>
        <taxon>Eukaryota</taxon>
        <taxon>Viridiplantae</taxon>
        <taxon>Streptophyta</taxon>
        <taxon>Embryophyta</taxon>
        <taxon>Tracheophyta</taxon>
        <taxon>Spermatophyta</taxon>
        <taxon>Magnoliopsida</taxon>
        <taxon>eudicotyledons</taxon>
        <taxon>Gunneridae</taxon>
        <taxon>Pentapetalae</taxon>
        <taxon>asterids</taxon>
        <taxon>lamiids</taxon>
        <taxon>Solanales</taxon>
        <taxon>Solanaceae</taxon>
        <taxon>Solanoideae</taxon>
        <taxon>Solaneae</taxon>
        <taxon>Solanum</taxon>
    </lineage>
</organism>
<evidence type="ECO:0000313" key="2">
    <source>
        <dbReference type="Proteomes" id="UP001234989"/>
    </source>
</evidence>
<sequence length="57" mass="6867">MFKIIYDECVYGVWIKRNNIIFEKKRQTTESVAKEIVYVTIARAPPRIRNVLTEFKF</sequence>
<evidence type="ECO:0000313" key="1">
    <source>
        <dbReference type="EMBL" id="WMV14722.1"/>
    </source>
</evidence>
<dbReference type="AlphaFoldDB" id="A0AAF0TC52"/>
<gene>
    <name evidence="1" type="ORF">MTR67_008107</name>
</gene>
<proteinExistence type="predicted"/>
<dbReference type="EMBL" id="CP133613">
    <property type="protein sequence ID" value="WMV14722.1"/>
    <property type="molecule type" value="Genomic_DNA"/>
</dbReference>
<keyword evidence="2" id="KW-1185">Reference proteome</keyword>
<reference evidence="1" key="1">
    <citation type="submission" date="2023-08" db="EMBL/GenBank/DDBJ databases">
        <title>A de novo genome assembly of Solanum verrucosum Schlechtendal, a Mexican diploid species geographically isolated from the other diploid A-genome species in potato relatives.</title>
        <authorList>
            <person name="Hosaka K."/>
        </authorList>
    </citation>
    <scope>NUCLEOTIDE SEQUENCE</scope>
    <source>
        <tissue evidence="1">Young leaves</tissue>
    </source>
</reference>
<dbReference type="Proteomes" id="UP001234989">
    <property type="component" value="Chromosome 2"/>
</dbReference>
<protein>
    <submittedName>
        <fullName evidence="1">Uncharacterized protein</fullName>
    </submittedName>
</protein>
<accession>A0AAF0TC52</accession>
<name>A0AAF0TC52_SOLVR</name>